<comment type="catalytic activity">
    <reaction evidence="14">
        <text>DNA(n) + a 2'-deoxyribonucleoside 5'-triphosphate = DNA(n+1) + diphosphate</text>
        <dbReference type="Rhea" id="RHEA:22508"/>
        <dbReference type="Rhea" id="RHEA-COMP:17339"/>
        <dbReference type="Rhea" id="RHEA-COMP:17340"/>
        <dbReference type="ChEBI" id="CHEBI:33019"/>
        <dbReference type="ChEBI" id="CHEBI:61560"/>
        <dbReference type="ChEBI" id="CHEBI:173112"/>
        <dbReference type="EC" id="2.7.7.49"/>
    </reaction>
</comment>
<dbReference type="InterPro" id="IPR001584">
    <property type="entry name" value="Integrase_cat-core"/>
</dbReference>
<dbReference type="InterPro" id="IPR012337">
    <property type="entry name" value="RNaseH-like_sf"/>
</dbReference>
<dbReference type="InterPro" id="IPR036397">
    <property type="entry name" value="RNaseH_sf"/>
</dbReference>
<evidence type="ECO:0000256" key="14">
    <source>
        <dbReference type="ARBA" id="ARBA00048173"/>
    </source>
</evidence>
<accession>A0A9Q3FDD6</accession>
<evidence type="ECO:0000313" key="17">
    <source>
        <dbReference type="EMBL" id="MBW0539010.1"/>
    </source>
</evidence>
<dbReference type="Gene3D" id="3.30.420.10">
    <property type="entry name" value="Ribonuclease H-like superfamily/Ribonuclease H"/>
    <property type="match status" value="1"/>
</dbReference>
<dbReference type="InterPro" id="IPR039537">
    <property type="entry name" value="Retrotran_Ty1/copia-like"/>
</dbReference>
<dbReference type="GO" id="GO:0005634">
    <property type="term" value="C:nucleus"/>
    <property type="evidence" value="ECO:0007669"/>
    <property type="project" value="UniProtKB-ARBA"/>
</dbReference>
<dbReference type="GO" id="GO:0003964">
    <property type="term" value="F:RNA-directed DNA polymerase activity"/>
    <property type="evidence" value="ECO:0007669"/>
    <property type="project" value="UniProtKB-KW"/>
</dbReference>
<keyword evidence="2" id="KW-0548">Nucleotidyltransferase</keyword>
<keyword evidence="5" id="KW-0255">Endonuclease</keyword>
<evidence type="ECO:0000256" key="9">
    <source>
        <dbReference type="ARBA" id="ARBA00022908"/>
    </source>
</evidence>
<keyword evidence="12" id="KW-0233">DNA recombination</keyword>
<evidence type="ECO:0000256" key="13">
    <source>
        <dbReference type="ARBA" id="ARBA00023268"/>
    </source>
</evidence>
<keyword evidence="11" id="KW-0808">Transferase</keyword>
<keyword evidence="8" id="KW-0694">RNA-binding</keyword>
<evidence type="ECO:0000256" key="4">
    <source>
        <dbReference type="ARBA" id="ARBA00022723"/>
    </source>
</evidence>
<evidence type="ECO:0000256" key="11">
    <source>
        <dbReference type="ARBA" id="ARBA00022932"/>
    </source>
</evidence>
<evidence type="ECO:0000256" key="8">
    <source>
        <dbReference type="ARBA" id="ARBA00022884"/>
    </source>
</evidence>
<evidence type="ECO:0000256" key="7">
    <source>
        <dbReference type="ARBA" id="ARBA00022842"/>
    </source>
</evidence>
<evidence type="ECO:0000256" key="10">
    <source>
        <dbReference type="ARBA" id="ARBA00022918"/>
    </source>
</evidence>
<keyword evidence="10" id="KW-0695">RNA-directed DNA polymerase</keyword>
<dbReference type="Proteomes" id="UP000765509">
    <property type="component" value="Unassembled WGS sequence"/>
</dbReference>
<dbReference type="GO" id="GO:0016787">
    <property type="term" value="F:hydrolase activity"/>
    <property type="evidence" value="ECO:0007669"/>
    <property type="project" value="UniProtKB-KW"/>
</dbReference>
<comment type="catalytic activity">
    <reaction evidence="15">
        <text>DNA(n) + a 2'-deoxyribonucleoside 5'-triphosphate = DNA(n+1) + diphosphate</text>
        <dbReference type="Rhea" id="RHEA:22508"/>
        <dbReference type="Rhea" id="RHEA-COMP:17339"/>
        <dbReference type="Rhea" id="RHEA-COMP:17340"/>
        <dbReference type="ChEBI" id="CHEBI:33019"/>
        <dbReference type="ChEBI" id="CHEBI:61560"/>
        <dbReference type="ChEBI" id="CHEBI:173112"/>
        <dbReference type="EC" id="2.7.7.7"/>
    </reaction>
</comment>
<keyword evidence="11" id="KW-0239">DNA-directed DNA polymerase</keyword>
<evidence type="ECO:0000256" key="6">
    <source>
        <dbReference type="ARBA" id="ARBA00022801"/>
    </source>
</evidence>
<dbReference type="GO" id="GO:0003887">
    <property type="term" value="F:DNA-directed DNA polymerase activity"/>
    <property type="evidence" value="ECO:0007669"/>
    <property type="project" value="UniProtKB-KW"/>
</dbReference>
<dbReference type="GO" id="GO:0003723">
    <property type="term" value="F:RNA binding"/>
    <property type="evidence" value="ECO:0007669"/>
    <property type="project" value="UniProtKB-KW"/>
</dbReference>
<keyword evidence="6" id="KW-0378">Hydrolase</keyword>
<dbReference type="PROSITE" id="PS50994">
    <property type="entry name" value="INTEGRASE"/>
    <property type="match status" value="1"/>
</dbReference>
<protein>
    <recommendedName>
        <fullName evidence="16">Integrase catalytic domain-containing protein</fullName>
    </recommendedName>
</protein>
<evidence type="ECO:0000256" key="1">
    <source>
        <dbReference type="ARBA" id="ARBA00022578"/>
    </source>
</evidence>
<keyword evidence="13" id="KW-0511">Multifunctional enzyme</keyword>
<sequence>MKLAPRNQTPGWNTSIDQLSNSMAKLFVKQQHTDLNSQARALRMPNEKEIQQAHLNIKLGNKQQSEALQKQHGSECHYCKSQELLYVGRWVSTCPIIRDILKLEKAPLPMAVFEPAIRAVTGDRAASMVDTGSQVHVSCVHDFFLSLQPLDQVLPLNLASPSFQIYATHRGRIRLPYNNLEIDDVLYCKEVQGTLLSLSQFFSNRCTAKFWGNDIVILNQGGEELCIATFTNHRWFLLPEFSSFVIPTVKALKSNAAYQWHCRLGHASDKVVRNFLKLYVPDFNKKSWMPFFCENCLVCKSTRRQMKGADESSCNRPRDLMVSDVMGPLPVPDIHLNKYLLTLCNHVSTFVFCFPIKTRDQVPKALTDAFRLIKSFFNNSVKFLRSNNAKEYTGQNFKISLTALGTQQLFTSPYTPEQNGEAERLSRTLGDSAQTKLWASGLPTTFWSYAYKCAAYIHNRIPNKTKERTPMEMWCGRKPQPFRIYPFGTRAIVHIPTEKQGKLDDRGRICKLIGFQDDSRGYFFWDDVNKQIINSNYVKFLDFKFEHKMQEKMKIQNLINKVGLCLGQENTDQICKSQDNMIENIATKHYLSIPSNLKDAKKDEHWYLWLTAINKELKSFDEMNVWTPVDKRLGMKIIKTRFVFDIKQRNSPSNNIYKARLVARGFCQRYGIDCKHTYAPTASLSLLRLLFAMATKFKWSISFFDISVAYLHSKLEEEIYVDAPDEFRPEWNGKVMKLNKAMYGLKQAGRCWWLRFKSIMNKLGFEAEELDQSIYRCTRDNVIVYVWMHVDNGVIFLNDTKAVSELKENLMTFLKVKLEDTISRIVGIDLVQTPECLTLLQSKFAEQIVEQFEQKSRTKLLQSLTVLPELKLQTSTNEPLEQKWYQSIIGSLNYLALGTRPNLSFAVGYLARYAGSPQQEHWDALRHLLGYVKHTVGQQLQYLSNSTCKTLDLWSDGDWGGEFQHSTLGFVLNFFNCTIAWGSRRQKLVASSTCAAELMAMGMAVEILTFVIQLVRTCLKDVKINIHCDNKAAVLILEGSKMRIKSLEHNFYIVNDLIRKYGITLKWTTAISQLANICTK</sequence>
<reference evidence="17" key="1">
    <citation type="submission" date="2021-03" db="EMBL/GenBank/DDBJ databases">
        <title>Draft genome sequence of rust myrtle Austropuccinia psidii MF-1, a brazilian biotype.</title>
        <authorList>
            <person name="Quecine M.C."/>
            <person name="Pachon D.M.R."/>
            <person name="Bonatelli M.L."/>
            <person name="Correr F.H."/>
            <person name="Franceschini L.M."/>
            <person name="Leite T.F."/>
            <person name="Margarido G.R.A."/>
            <person name="Almeida C.A."/>
            <person name="Ferrarezi J.A."/>
            <person name="Labate C.A."/>
        </authorList>
    </citation>
    <scope>NUCLEOTIDE SEQUENCE</scope>
    <source>
        <strain evidence="17">MF-1</strain>
    </source>
</reference>
<evidence type="ECO:0000259" key="16">
    <source>
        <dbReference type="PROSITE" id="PS50994"/>
    </source>
</evidence>
<dbReference type="PANTHER" id="PTHR42648:SF11">
    <property type="entry name" value="TRANSPOSON TY4-P GAG-POL POLYPROTEIN"/>
    <property type="match status" value="1"/>
</dbReference>
<dbReference type="Pfam" id="PF25597">
    <property type="entry name" value="SH3_retrovirus"/>
    <property type="match status" value="1"/>
</dbReference>
<evidence type="ECO:0000256" key="5">
    <source>
        <dbReference type="ARBA" id="ARBA00022759"/>
    </source>
</evidence>
<dbReference type="GO" id="GO:0015074">
    <property type="term" value="P:DNA integration"/>
    <property type="evidence" value="ECO:0007669"/>
    <property type="project" value="UniProtKB-KW"/>
</dbReference>
<proteinExistence type="predicted"/>
<name>A0A9Q3FDD6_9BASI</name>
<dbReference type="Pfam" id="PF07727">
    <property type="entry name" value="RVT_2"/>
    <property type="match status" value="1"/>
</dbReference>
<keyword evidence="4" id="KW-0479">Metal-binding</keyword>
<feature type="domain" description="Integrase catalytic" evidence="16">
    <location>
        <begin position="313"/>
        <end position="478"/>
    </location>
</feature>
<dbReference type="GO" id="GO:0004519">
    <property type="term" value="F:endonuclease activity"/>
    <property type="evidence" value="ECO:0007669"/>
    <property type="project" value="UniProtKB-KW"/>
</dbReference>
<evidence type="ECO:0000313" key="18">
    <source>
        <dbReference type="Proteomes" id="UP000765509"/>
    </source>
</evidence>
<dbReference type="AlphaFoldDB" id="A0A9Q3FDD6"/>
<organism evidence="17 18">
    <name type="scientific">Austropuccinia psidii MF-1</name>
    <dbReference type="NCBI Taxonomy" id="1389203"/>
    <lineage>
        <taxon>Eukaryota</taxon>
        <taxon>Fungi</taxon>
        <taxon>Dikarya</taxon>
        <taxon>Basidiomycota</taxon>
        <taxon>Pucciniomycotina</taxon>
        <taxon>Pucciniomycetes</taxon>
        <taxon>Pucciniales</taxon>
        <taxon>Sphaerophragmiaceae</taxon>
        <taxon>Austropuccinia</taxon>
    </lineage>
</organism>
<dbReference type="InterPro" id="IPR057670">
    <property type="entry name" value="SH3_retrovirus"/>
</dbReference>
<dbReference type="SUPFAM" id="SSF53098">
    <property type="entry name" value="Ribonuclease H-like"/>
    <property type="match status" value="1"/>
</dbReference>
<evidence type="ECO:0000256" key="3">
    <source>
        <dbReference type="ARBA" id="ARBA00022722"/>
    </source>
</evidence>
<dbReference type="GO" id="GO:0006310">
    <property type="term" value="P:DNA recombination"/>
    <property type="evidence" value="ECO:0007669"/>
    <property type="project" value="UniProtKB-KW"/>
</dbReference>
<dbReference type="InterPro" id="IPR043502">
    <property type="entry name" value="DNA/RNA_pol_sf"/>
</dbReference>
<dbReference type="PANTHER" id="PTHR42648">
    <property type="entry name" value="TRANSPOSASE, PUTATIVE-RELATED"/>
    <property type="match status" value="1"/>
</dbReference>
<gene>
    <name evidence="17" type="ORF">O181_078725</name>
</gene>
<dbReference type="EMBL" id="AVOT02043601">
    <property type="protein sequence ID" value="MBW0539010.1"/>
    <property type="molecule type" value="Genomic_DNA"/>
</dbReference>
<keyword evidence="18" id="KW-1185">Reference proteome</keyword>
<dbReference type="SUPFAM" id="SSF56672">
    <property type="entry name" value="DNA/RNA polymerases"/>
    <property type="match status" value="1"/>
</dbReference>
<evidence type="ECO:0000256" key="2">
    <source>
        <dbReference type="ARBA" id="ARBA00022695"/>
    </source>
</evidence>
<keyword evidence="7" id="KW-0460">Magnesium</keyword>
<keyword evidence="1" id="KW-0815">Transposition</keyword>
<dbReference type="GO" id="GO:0032196">
    <property type="term" value="P:transposition"/>
    <property type="evidence" value="ECO:0007669"/>
    <property type="project" value="UniProtKB-KW"/>
</dbReference>
<evidence type="ECO:0000256" key="12">
    <source>
        <dbReference type="ARBA" id="ARBA00023172"/>
    </source>
</evidence>
<evidence type="ECO:0000256" key="15">
    <source>
        <dbReference type="ARBA" id="ARBA00049244"/>
    </source>
</evidence>
<dbReference type="GO" id="GO:0046872">
    <property type="term" value="F:metal ion binding"/>
    <property type="evidence" value="ECO:0007669"/>
    <property type="project" value="UniProtKB-KW"/>
</dbReference>
<comment type="caution">
    <text evidence="17">The sequence shown here is derived from an EMBL/GenBank/DDBJ whole genome shotgun (WGS) entry which is preliminary data.</text>
</comment>
<keyword evidence="9" id="KW-0229">DNA integration</keyword>
<keyword evidence="3" id="KW-0540">Nuclease</keyword>
<dbReference type="InterPro" id="IPR013103">
    <property type="entry name" value="RVT_2"/>
</dbReference>
<dbReference type="CDD" id="cd09272">
    <property type="entry name" value="RNase_HI_RT_Ty1"/>
    <property type="match status" value="1"/>
</dbReference>